<keyword evidence="1" id="KW-0067">ATP-binding</keyword>
<evidence type="ECO:0000313" key="1">
    <source>
        <dbReference type="EMBL" id="MBK1864934.1"/>
    </source>
</evidence>
<keyword evidence="2" id="KW-1185">Reference proteome</keyword>
<dbReference type="EMBL" id="JAENHL010000003">
    <property type="protein sequence ID" value="MBK1864934.1"/>
    <property type="molecule type" value="Genomic_DNA"/>
</dbReference>
<dbReference type="Proteomes" id="UP000616151">
    <property type="component" value="Unassembled WGS sequence"/>
</dbReference>
<organism evidence="1 2">
    <name type="scientific">Taklimakanibacter albus</name>
    <dbReference type="NCBI Taxonomy" id="2800327"/>
    <lineage>
        <taxon>Bacteria</taxon>
        <taxon>Pseudomonadati</taxon>
        <taxon>Pseudomonadota</taxon>
        <taxon>Alphaproteobacteria</taxon>
        <taxon>Hyphomicrobiales</taxon>
        <taxon>Aestuariivirgaceae</taxon>
        <taxon>Taklimakanibacter</taxon>
    </lineage>
</organism>
<proteinExistence type="predicted"/>
<reference evidence="1" key="1">
    <citation type="submission" date="2021-01" db="EMBL/GenBank/DDBJ databases">
        <authorList>
            <person name="Sun Q."/>
        </authorList>
    </citation>
    <scope>NUCLEOTIDE SEQUENCE</scope>
    <source>
        <strain evidence="1">YIM B02566</strain>
    </source>
</reference>
<protein>
    <submittedName>
        <fullName evidence="1">ATP-binding cassette domain-containing protein</fullName>
    </submittedName>
</protein>
<name>A0ACC5QX34_9HYPH</name>
<accession>A0ACC5QX34</accession>
<evidence type="ECO:0000313" key="2">
    <source>
        <dbReference type="Proteomes" id="UP000616151"/>
    </source>
</evidence>
<gene>
    <name evidence="1" type="ORF">JHL16_01085</name>
</gene>
<sequence length="263" mass="28784">MNSVAQLKLKRLEPPDEEEFATPVAERESALGLPVTLNKISKRFGGRSVLNTLSLSIEASEFVAVVGRSGCGKTTLLRLITGLDPVSDGHLAIAGDEVRGLQGRVRLLFQDARLLMWQRVLNNVGISRDTGWRETAKQALQDVGLADRAQDWPAVLSGGQKQRVALARALVSRPGVLLLDEPFGALDALTRAEMHELLIRIWSAHRFTTILITHDVAEAVTLADRIIVLRDGNVALDQKVDLPRHRRSGAEAARLQNIVLGHV</sequence>
<comment type="caution">
    <text evidence="1">The sequence shown here is derived from an EMBL/GenBank/DDBJ whole genome shotgun (WGS) entry which is preliminary data.</text>
</comment>
<keyword evidence="1" id="KW-0547">Nucleotide-binding</keyword>